<evidence type="ECO:0000313" key="2">
    <source>
        <dbReference type="EMBL" id="KAF2191362.1"/>
    </source>
</evidence>
<organism evidence="2 3">
    <name type="scientific">Zopfia rhizophila CBS 207.26</name>
    <dbReference type="NCBI Taxonomy" id="1314779"/>
    <lineage>
        <taxon>Eukaryota</taxon>
        <taxon>Fungi</taxon>
        <taxon>Dikarya</taxon>
        <taxon>Ascomycota</taxon>
        <taxon>Pezizomycotina</taxon>
        <taxon>Dothideomycetes</taxon>
        <taxon>Dothideomycetes incertae sedis</taxon>
        <taxon>Zopfiaceae</taxon>
        <taxon>Zopfia</taxon>
    </lineage>
</organism>
<dbReference type="AlphaFoldDB" id="A0A6A6EKB7"/>
<dbReference type="Proteomes" id="UP000800200">
    <property type="component" value="Unassembled WGS sequence"/>
</dbReference>
<feature type="region of interest" description="Disordered" evidence="1">
    <location>
        <begin position="130"/>
        <end position="223"/>
    </location>
</feature>
<gene>
    <name evidence="2" type="ORF">K469DRAFT_808585</name>
</gene>
<evidence type="ECO:0000256" key="1">
    <source>
        <dbReference type="SAM" id="MobiDB-lite"/>
    </source>
</evidence>
<keyword evidence="3" id="KW-1185">Reference proteome</keyword>
<evidence type="ECO:0000313" key="3">
    <source>
        <dbReference type="Proteomes" id="UP000800200"/>
    </source>
</evidence>
<feature type="compositionally biased region" description="Low complexity" evidence="1">
    <location>
        <begin position="204"/>
        <end position="213"/>
    </location>
</feature>
<feature type="compositionally biased region" description="Basic and acidic residues" evidence="1">
    <location>
        <begin position="192"/>
        <end position="202"/>
    </location>
</feature>
<accession>A0A6A6EKB7</accession>
<sequence>MLEFFPSYLLPPLLTHGEAEEGEPVKPSQRTLQEEESPPLPKSRKKPLLAIIKFSHGITQAPPQSITESTYSTSFVAARHDTRLGLHNTGDDTDSTDTSIKRRNTYSGHKAARMAPGVYGLHSSKRVKIGNNEDEENSFGGSMPHSNRRGEEEGDNKDEEASLLGQDRSRTVSRGYRSAMSHLGRQSAYTEETVKRTTKDAGNDEGNNSGDSGHAPKGATHNN</sequence>
<dbReference type="EMBL" id="ML994617">
    <property type="protein sequence ID" value="KAF2191362.1"/>
    <property type="molecule type" value="Genomic_DNA"/>
</dbReference>
<name>A0A6A6EKB7_9PEZI</name>
<protein>
    <submittedName>
        <fullName evidence="2">Uncharacterized protein</fullName>
    </submittedName>
</protein>
<feature type="region of interest" description="Disordered" evidence="1">
    <location>
        <begin position="13"/>
        <end position="46"/>
    </location>
</feature>
<proteinExistence type="predicted"/>
<reference evidence="2" key="1">
    <citation type="journal article" date="2020" name="Stud. Mycol.">
        <title>101 Dothideomycetes genomes: a test case for predicting lifestyles and emergence of pathogens.</title>
        <authorList>
            <person name="Haridas S."/>
            <person name="Albert R."/>
            <person name="Binder M."/>
            <person name="Bloem J."/>
            <person name="Labutti K."/>
            <person name="Salamov A."/>
            <person name="Andreopoulos B."/>
            <person name="Baker S."/>
            <person name="Barry K."/>
            <person name="Bills G."/>
            <person name="Bluhm B."/>
            <person name="Cannon C."/>
            <person name="Castanera R."/>
            <person name="Culley D."/>
            <person name="Daum C."/>
            <person name="Ezra D."/>
            <person name="Gonzalez J."/>
            <person name="Henrissat B."/>
            <person name="Kuo A."/>
            <person name="Liang C."/>
            <person name="Lipzen A."/>
            <person name="Lutzoni F."/>
            <person name="Magnuson J."/>
            <person name="Mondo S."/>
            <person name="Nolan M."/>
            <person name="Ohm R."/>
            <person name="Pangilinan J."/>
            <person name="Park H.-J."/>
            <person name="Ramirez L."/>
            <person name="Alfaro M."/>
            <person name="Sun H."/>
            <person name="Tritt A."/>
            <person name="Yoshinaga Y."/>
            <person name="Zwiers L.-H."/>
            <person name="Turgeon B."/>
            <person name="Goodwin S."/>
            <person name="Spatafora J."/>
            <person name="Crous P."/>
            <person name="Grigoriev I."/>
        </authorList>
    </citation>
    <scope>NUCLEOTIDE SEQUENCE</scope>
    <source>
        <strain evidence="2">CBS 207.26</strain>
    </source>
</reference>